<dbReference type="PANTHER" id="PTHR43702:SF11">
    <property type="entry name" value="L-FUCOSE-PROTON SYMPORTER"/>
    <property type="match status" value="1"/>
</dbReference>
<evidence type="ECO:0000256" key="1">
    <source>
        <dbReference type="ARBA" id="ARBA00004429"/>
    </source>
</evidence>
<proteinExistence type="predicted"/>
<accession>A0A1H6UJJ8</accession>
<dbReference type="STRING" id="84035.SAMN05660742_101344"/>
<feature type="transmembrane region" description="Helical" evidence="3">
    <location>
        <begin position="367"/>
        <end position="389"/>
    </location>
</feature>
<dbReference type="AlphaFoldDB" id="A0A1H6UJJ8"/>
<evidence type="ECO:0000256" key="3">
    <source>
        <dbReference type="SAM" id="Phobius"/>
    </source>
</evidence>
<protein>
    <submittedName>
        <fullName evidence="4">MFS transporter, FHS family, L-fucose permease</fullName>
    </submittedName>
</protein>
<feature type="transmembrane region" description="Helical" evidence="3">
    <location>
        <begin position="74"/>
        <end position="94"/>
    </location>
</feature>
<feature type="transmembrane region" description="Helical" evidence="3">
    <location>
        <begin position="401"/>
        <end position="422"/>
    </location>
</feature>
<reference evidence="4 5" key="1">
    <citation type="submission" date="2016-10" db="EMBL/GenBank/DDBJ databases">
        <authorList>
            <person name="de Groot N.N."/>
        </authorList>
    </citation>
    <scope>NUCLEOTIDE SEQUENCE [LARGE SCALE GENOMIC DNA]</scope>
    <source>
        <strain evidence="4 5">DSM 2179</strain>
    </source>
</reference>
<evidence type="ECO:0000313" key="5">
    <source>
        <dbReference type="Proteomes" id="UP000199662"/>
    </source>
</evidence>
<feature type="transmembrane region" description="Helical" evidence="3">
    <location>
        <begin position="130"/>
        <end position="152"/>
    </location>
</feature>
<dbReference type="PANTHER" id="PTHR43702">
    <property type="entry name" value="L-FUCOSE-PROTON SYMPORTER"/>
    <property type="match status" value="1"/>
</dbReference>
<dbReference type="SUPFAM" id="SSF103473">
    <property type="entry name" value="MFS general substrate transporter"/>
    <property type="match status" value="1"/>
</dbReference>
<dbReference type="GO" id="GO:0015535">
    <property type="term" value="F:fucose:proton symporter activity"/>
    <property type="evidence" value="ECO:0007669"/>
    <property type="project" value="InterPro"/>
</dbReference>
<feature type="transmembrane region" description="Helical" evidence="3">
    <location>
        <begin position="428"/>
        <end position="448"/>
    </location>
</feature>
<dbReference type="GO" id="GO:0005886">
    <property type="term" value="C:plasma membrane"/>
    <property type="evidence" value="ECO:0007669"/>
    <property type="project" value="UniProtKB-SubCell"/>
</dbReference>
<dbReference type="InterPro" id="IPR036259">
    <property type="entry name" value="MFS_trans_sf"/>
</dbReference>
<dbReference type="NCBIfam" id="TIGR00885">
    <property type="entry name" value="fucP"/>
    <property type="match status" value="1"/>
</dbReference>
<name>A0A1H6UJJ8_9FIRM</name>
<dbReference type="Proteomes" id="UP000199662">
    <property type="component" value="Unassembled WGS sequence"/>
</dbReference>
<dbReference type="Gene3D" id="1.20.1250.20">
    <property type="entry name" value="MFS general substrate transporter like domains"/>
    <property type="match status" value="2"/>
</dbReference>
<evidence type="ECO:0000256" key="2">
    <source>
        <dbReference type="ARBA" id="ARBA00022475"/>
    </source>
</evidence>
<keyword evidence="2" id="KW-1003">Cell membrane</keyword>
<feature type="transmembrane region" description="Helical" evidence="3">
    <location>
        <begin position="317"/>
        <end position="337"/>
    </location>
</feature>
<keyword evidence="3" id="KW-0472">Membrane</keyword>
<feature type="transmembrane region" description="Helical" evidence="3">
    <location>
        <begin position="173"/>
        <end position="191"/>
    </location>
</feature>
<keyword evidence="3" id="KW-1133">Transmembrane helix</keyword>
<feature type="transmembrane region" description="Helical" evidence="3">
    <location>
        <begin position="344"/>
        <end position="361"/>
    </location>
</feature>
<dbReference type="EMBL" id="FNZK01000001">
    <property type="protein sequence ID" value="SEI88410.1"/>
    <property type="molecule type" value="Genomic_DNA"/>
</dbReference>
<feature type="transmembrane region" description="Helical" evidence="3">
    <location>
        <begin position="41"/>
        <end position="62"/>
    </location>
</feature>
<dbReference type="Pfam" id="PF07690">
    <property type="entry name" value="MFS_1"/>
    <property type="match status" value="1"/>
</dbReference>
<organism evidence="4 5">
    <name type="scientific">Propionispira arboris</name>
    <dbReference type="NCBI Taxonomy" id="84035"/>
    <lineage>
        <taxon>Bacteria</taxon>
        <taxon>Bacillati</taxon>
        <taxon>Bacillota</taxon>
        <taxon>Negativicutes</taxon>
        <taxon>Selenomonadales</taxon>
        <taxon>Selenomonadaceae</taxon>
        <taxon>Propionispira</taxon>
    </lineage>
</organism>
<feature type="transmembrane region" description="Helical" evidence="3">
    <location>
        <begin position="285"/>
        <end position="305"/>
    </location>
</feature>
<evidence type="ECO:0000313" key="4">
    <source>
        <dbReference type="EMBL" id="SEI88410.1"/>
    </source>
</evidence>
<dbReference type="CDD" id="cd17394">
    <property type="entry name" value="MFS_FucP_like"/>
    <property type="match status" value="1"/>
</dbReference>
<keyword evidence="3" id="KW-0812">Transmembrane</keyword>
<feature type="transmembrane region" description="Helical" evidence="3">
    <location>
        <begin position="223"/>
        <end position="241"/>
    </location>
</feature>
<keyword evidence="5" id="KW-1185">Reference proteome</keyword>
<dbReference type="InterPro" id="IPR005275">
    <property type="entry name" value="Lfuc_symporter_FucP"/>
</dbReference>
<comment type="subcellular location">
    <subcellularLocation>
        <location evidence="1">Cell inner membrane</location>
        <topology evidence="1">Multi-pass membrane protein</topology>
    </subcellularLocation>
</comment>
<gene>
    <name evidence="4" type="ORF">SAMN05660742_101344</name>
</gene>
<feature type="transmembrane region" description="Helical" evidence="3">
    <location>
        <begin position="106"/>
        <end position="124"/>
    </location>
</feature>
<sequence length="457" mass="50556">MEKIEKADLPGELVREETKSAMGVIEQYSDGYLSRTPIMQFILLSCLFPLWGAAASLNDILITQFKSVFTLSDFASALVQSAFYGGYFLISIPASMVIRKTTYKTAILAGLLFYIVGCSLFFPASHMATYNMFLLAIFSIAIGLGFLETAANTYSTMLGPRKHATLRLNISQTFYPIGAMSGILLGKYLVFQDGGSLASQLAQMTIEEAKAFKLEMLQHTLEPYHMIIYVLAAVFILFAITKFPKCKVAAQENSEESAIKTPGFSETLSYLAGNLHFKKGILTQFLYVGMQVAVWSFTIRLALTIDPNINERLAANFMIYSFICFFVGKFVANFLMAKFSPNKVLFFYSVIGSLLLLYISFVPDISAVYLAVAVSILFGPCWATIYAKTLESVDEQYTETAGAMIVMSIIGGACIPAIQGLVSDLTGSMQLSFMVNFFCFLAVGKYFYDEVKIEKAR</sequence>
<dbReference type="InterPro" id="IPR011701">
    <property type="entry name" value="MFS"/>
</dbReference>
<dbReference type="InterPro" id="IPR050375">
    <property type="entry name" value="MFS_TsgA-like"/>
</dbReference>